<dbReference type="SUPFAM" id="SSF81296">
    <property type="entry name" value="E set domains"/>
    <property type="match status" value="1"/>
</dbReference>
<dbReference type="InterPro" id="IPR033917">
    <property type="entry name" value="ML_PG-PI_TP"/>
</dbReference>
<evidence type="ECO:0000313" key="9">
    <source>
        <dbReference type="EMBL" id="PON98367.1"/>
    </source>
</evidence>
<evidence type="ECO:0000313" key="10">
    <source>
        <dbReference type="Proteomes" id="UP000237000"/>
    </source>
</evidence>
<keyword evidence="5 7" id="KW-0732">Signal</keyword>
<organism evidence="9 10">
    <name type="scientific">Trema orientale</name>
    <name type="common">Charcoal tree</name>
    <name type="synonym">Celtis orientalis</name>
    <dbReference type="NCBI Taxonomy" id="63057"/>
    <lineage>
        <taxon>Eukaryota</taxon>
        <taxon>Viridiplantae</taxon>
        <taxon>Streptophyta</taxon>
        <taxon>Embryophyta</taxon>
        <taxon>Tracheophyta</taxon>
        <taxon>Spermatophyta</taxon>
        <taxon>Magnoliopsida</taxon>
        <taxon>eudicotyledons</taxon>
        <taxon>Gunneridae</taxon>
        <taxon>Pentapetalae</taxon>
        <taxon>rosids</taxon>
        <taxon>fabids</taxon>
        <taxon>Rosales</taxon>
        <taxon>Cannabaceae</taxon>
        <taxon>Trema</taxon>
    </lineage>
</organism>
<dbReference type="InterPro" id="IPR003172">
    <property type="entry name" value="ML_dom"/>
</dbReference>
<gene>
    <name evidence="9" type="ORF">TorRG33x02_059420</name>
</gene>
<evidence type="ECO:0000256" key="3">
    <source>
        <dbReference type="ARBA" id="ARBA00011245"/>
    </source>
</evidence>
<dbReference type="GO" id="GO:0032366">
    <property type="term" value="P:intracellular sterol transport"/>
    <property type="evidence" value="ECO:0007669"/>
    <property type="project" value="InterPro"/>
</dbReference>
<evidence type="ECO:0000256" key="5">
    <source>
        <dbReference type="ARBA" id="ARBA00022729"/>
    </source>
</evidence>
<feature type="domain" description="MD-2-related lipid-recognition" evidence="8">
    <location>
        <begin position="26"/>
        <end position="141"/>
    </location>
</feature>
<name>A0A2P5FKP9_TREOI</name>
<dbReference type="SMART" id="SM00737">
    <property type="entry name" value="ML"/>
    <property type="match status" value="1"/>
</dbReference>
<comment type="function">
    <text evidence="1">Catalyzes the intermembrane transfer of phosphatidylglycerol and phosphatidylinositol.</text>
</comment>
<comment type="caution">
    <text evidence="9">The sequence shown here is derived from an EMBL/GenBank/DDBJ whole genome shotgun (WGS) entry which is preliminary data.</text>
</comment>
<dbReference type="AlphaFoldDB" id="A0A2P5FKP9"/>
<evidence type="ECO:0000256" key="7">
    <source>
        <dbReference type="SAM" id="SignalP"/>
    </source>
</evidence>
<keyword evidence="6" id="KW-0445">Lipid transport</keyword>
<dbReference type="PANTHER" id="PTHR11306:SF0">
    <property type="entry name" value="PHOSPHATIDYLGLYCEROL_PHOSPHATIDYLINOSITOL TRANSFER PROTEIN"/>
    <property type="match status" value="1"/>
</dbReference>
<proteinExistence type="inferred from homology"/>
<dbReference type="FunCoup" id="A0A2P5FKP9">
    <property type="interactions" value="268"/>
</dbReference>
<reference evidence="10" key="1">
    <citation type="submission" date="2016-06" db="EMBL/GenBank/DDBJ databases">
        <title>Parallel loss of symbiosis genes in relatives of nitrogen-fixing non-legume Parasponia.</title>
        <authorList>
            <person name="Van Velzen R."/>
            <person name="Holmer R."/>
            <person name="Bu F."/>
            <person name="Rutten L."/>
            <person name="Van Zeijl A."/>
            <person name="Liu W."/>
            <person name="Santuari L."/>
            <person name="Cao Q."/>
            <person name="Sharma T."/>
            <person name="Shen D."/>
            <person name="Roswanjaya Y."/>
            <person name="Wardhani T."/>
            <person name="Kalhor M.S."/>
            <person name="Jansen J."/>
            <person name="Van den Hoogen J."/>
            <person name="Gungor B."/>
            <person name="Hartog M."/>
            <person name="Hontelez J."/>
            <person name="Verver J."/>
            <person name="Yang W.-C."/>
            <person name="Schijlen E."/>
            <person name="Repin R."/>
            <person name="Schilthuizen M."/>
            <person name="Schranz E."/>
            <person name="Heidstra R."/>
            <person name="Miyata K."/>
            <person name="Fedorova E."/>
            <person name="Kohlen W."/>
            <person name="Bisseling T."/>
            <person name="Smit S."/>
            <person name="Geurts R."/>
        </authorList>
    </citation>
    <scope>NUCLEOTIDE SEQUENCE [LARGE SCALE GENOMIC DNA]</scope>
    <source>
        <strain evidence="10">cv. RG33-2</strain>
    </source>
</reference>
<dbReference type="FunFam" id="2.60.40.770:FF:000002">
    <property type="entry name" value="putative phosphatidylglycerol/phosphatidylinositol transfer protein DDB_G0282179"/>
    <property type="match status" value="1"/>
</dbReference>
<dbReference type="CDD" id="cd00917">
    <property type="entry name" value="PG-PI_TP"/>
    <property type="match status" value="1"/>
</dbReference>
<dbReference type="InterPro" id="IPR039670">
    <property type="entry name" value="NPC2-like"/>
</dbReference>
<dbReference type="InParanoid" id="A0A2P5FKP9"/>
<comment type="similarity">
    <text evidence="2">Belongs to the NPC2 family.</text>
</comment>
<comment type="subunit">
    <text evidence="3">Monomer.</text>
</comment>
<feature type="signal peptide" evidence="7">
    <location>
        <begin position="1"/>
        <end position="23"/>
    </location>
</feature>
<dbReference type="Pfam" id="PF02221">
    <property type="entry name" value="E1_DerP2_DerF2"/>
    <property type="match status" value="1"/>
</dbReference>
<dbReference type="PANTHER" id="PTHR11306">
    <property type="entry name" value="NIEMANN PICK TYPE C2 PROTEIN NPC2-RELATED"/>
    <property type="match status" value="1"/>
</dbReference>
<keyword evidence="4" id="KW-0813">Transport</keyword>
<accession>A0A2P5FKP9</accession>
<dbReference type="Gene3D" id="2.60.40.770">
    <property type="match status" value="1"/>
</dbReference>
<dbReference type="InterPro" id="IPR014756">
    <property type="entry name" value="Ig_E-set"/>
</dbReference>
<sequence length="152" mass="16368">MAQMKLLVALLVSFYLIAPLAQATDVKYCDTQKNYLVKVNGLDIDPNPVVRGKPATFKISATTDTPLSGGKLVVDVSYFGLHIHSEDHDLCTETSCPVSIGDFVVSHSQVLPGFTPPGTYKLTMKMNDENGHQLTCINFSFSIGLGSSVADS</sequence>
<protein>
    <submittedName>
        <fullName evidence="9">MD-2-related lipid-recognition domain containing protein</fullName>
    </submittedName>
</protein>
<feature type="chain" id="PRO_5015157444" evidence="7">
    <location>
        <begin position="24"/>
        <end position="152"/>
    </location>
</feature>
<evidence type="ECO:0000259" key="8">
    <source>
        <dbReference type="SMART" id="SM00737"/>
    </source>
</evidence>
<dbReference type="GO" id="GO:0032934">
    <property type="term" value="F:sterol binding"/>
    <property type="evidence" value="ECO:0007669"/>
    <property type="project" value="InterPro"/>
</dbReference>
<keyword evidence="10" id="KW-1185">Reference proteome</keyword>
<evidence type="ECO:0000256" key="6">
    <source>
        <dbReference type="ARBA" id="ARBA00023055"/>
    </source>
</evidence>
<evidence type="ECO:0000256" key="1">
    <source>
        <dbReference type="ARBA" id="ARBA00002053"/>
    </source>
</evidence>
<dbReference type="OrthoDB" id="6409159at2759"/>
<evidence type="ECO:0000256" key="2">
    <source>
        <dbReference type="ARBA" id="ARBA00006370"/>
    </source>
</evidence>
<evidence type="ECO:0000256" key="4">
    <source>
        <dbReference type="ARBA" id="ARBA00022448"/>
    </source>
</evidence>
<dbReference type="Proteomes" id="UP000237000">
    <property type="component" value="Unassembled WGS sequence"/>
</dbReference>
<dbReference type="EMBL" id="JXTC01000025">
    <property type="protein sequence ID" value="PON98367.1"/>
    <property type="molecule type" value="Genomic_DNA"/>
</dbReference>